<dbReference type="GO" id="GO:0016836">
    <property type="term" value="F:hydro-lyase activity"/>
    <property type="evidence" value="ECO:0007669"/>
    <property type="project" value="TreeGrafter"/>
</dbReference>
<dbReference type="PANTHER" id="PTHR33442">
    <property type="entry name" value="TRANS-3-HYDROXY-L-PROLINE DEHYDRATASE"/>
    <property type="match status" value="1"/>
</dbReference>
<accession>A0A918A7F3</accession>
<dbReference type="SFLD" id="SFLDS00028">
    <property type="entry name" value="Proline_Racemase"/>
    <property type="match status" value="1"/>
</dbReference>
<comment type="caution">
    <text evidence="2">The sequence shown here is derived from an EMBL/GenBank/DDBJ whole genome shotgun (WGS) entry which is preliminary data.</text>
</comment>
<keyword evidence="3" id="KW-1185">Reference proteome</keyword>
<dbReference type="Proteomes" id="UP000660745">
    <property type="component" value="Unassembled WGS sequence"/>
</dbReference>
<name>A0A918A7F3_9ACTN</name>
<evidence type="ECO:0000313" key="2">
    <source>
        <dbReference type="EMBL" id="GGP08900.1"/>
    </source>
</evidence>
<dbReference type="PANTHER" id="PTHR33442:SF1">
    <property type="entry name" value="TRANS-3-HYDROXY-L-PROLINE DEHYDRATASE"/>
    <property type="match status" value="1"/>
</dbReference>
<reference evidence="2" key="1">
    <citation type="journal article" date="2014" name="Int. J. Syst. Evol. Microbiol.">
        <title>Complete genome sequence of Corynebacterium casei LMG S-19264T (=DSM 44701T), isolated from a smear-ripened cheese.</title>
        <authorList>
            <consortium name="US DOE Joint Genome Institute (JGI-PGF)"/>
            <person name="Walter F."/>
            <person name="Albersmeier A."/>
            <person name="Kalinowski J."/>
            <person name="Ruckert C."/>
        </authorList>
    </citation>
    <scope>NUCLEOTIDE SEQUENCE</scope>
    <source>
        <strain evidence="2">CGMCC 4.7430</strain>
    </source>
</reference>
<dbReference type="SUPFAM" id="SSF54506">
    <property type="entry name" value="Diaminopimelate epimerase-like"/>
    <property type="match status" value="1"/>
</dbReference>
<dbReference type="FunFam" id="3.10.310.10:FF:000003">
    <property type="entry name" value="Proline racemase"/>
    <property type="match status" value="1"/>
</dbReference>
<gene>
    <name evidence="2" type="primary">prdF</name>
    <name evidence="2" type="ORF">GCM10012278_42190</name>
</gene>
<dbReference type="EMBL" id="BMNK01000007">
    <property type="protein sequence ID" value="GGP08900.1"/>
    <property type="molecule type" value="Genomic_DNA"/>
</dbReference>
<dbReference type="Pfam" id="PF05544">
    <property type="entry name" value="Pro_racemase"/>
    <property type="match status" value="1"/>
</dbReference>
<evidence type="ECO:0000313" key="3">
    <source>
        <dbReference type="Proteomes" id="UP000660745"/>
    </source>
</evidence>
<dbReference type="RefSeq" id="WP_225277209.1">
    <property type="nucleotide sequence ID" value="NZ_BMNK01000007.1"/>
</dbReference>
<proteinExistence type="inferred from homology"/>
<dbReference type="InterPro" id="IPR008794">
    <property type="entry name" value="Pro_racemase_fam"/>
</dbReference>
<comment type="similarity">
    <text evidence="1">Belongs to the proline racemase family.</text>
</comment>
<reference evidence="2" key="2">
    <citation type="submission" date="2020-09" db="EMBL/GenBank/DDBJ databases">
        <authorList>
            <person name="Sun Q."/>
            <person name="Zhou Y."/>
        </authorList>
    </citation>
    <scope>NUCLEOTIDE SEQUENCE</scope>
    <source>
        <strain evidence="2">CGMCC 4.7430</strain>
    </source>
</reference>
<organism evidence="2 3">
    <name type="scientific">Nonomuraea glycinis</name>
    <dbReference type="NCBI Taxonomy" id="2047744"/>
    <lineage>
        <taxon>Bacteria</taxon>
        <taxon>Bacillati</taxon>
        <taxon>Actinomycetota</taxon>
        <taxon>Actinomycetes</taxon>
        <taxon>Streptosporangiales</taxon>
        <taxon>Streptosporangiaceae</taxon>
        <taxon>Nonomuraea</taxon>
    </lineage>
</organism>
<sequence length="324" mass="34130">MTVTTVDYHTAGEPFRIVTGGVPAIPGATVLERRANAARAEDAEQVRRLLCHEPRGHADMYGCFLVPPDDPGAHLGVLFWHKDGYSTACGHGTIALGVHAVREGLVTADPDGETDVVVDVPSGRVTARVRCAGGRITAVTFVNVPSYVIARDVPAAGVTVDVAYGGAIYACVPAKALGLAVEPARLSELIAHGRRIKAALAGHPASRHPADDRLSGVYGVIFYDELDGGPEHARQRNVTVFADGEVDRSPCGSGTAARLALLHEEGLRGTLVHESIVGTEFRARVASLAGDGVVPEIEGMAYRIGRHAFELDPDDPIGTGFTLR</sequence>
<evidence type="ECO:0000256" key="1">
    <source>
        <dbReference type="ARBA" id="ARBA00007529"/>
    </source>
</evidence>
<dbReference type="PIRSF" id="PIRSF029792">
    <property type="entry name" value="Pro_racemase"/>
    <property type="match status" value="1"/>
</dbReference>
<dbReference type="Gene3D" id="3.10.310.10">
    <property type="entry name" value="Diaminopimelate Epimerase, Chain A, domain 1"/>
    <property type="match status" value="2"/>
</dbReference>
<protein>
    <submittedName>
        <fullName evidence="2">Trans-3-hydroxy-L-proline dehydratase</fullName>
    </submittedName>
</protein>
<dbReference type="AlphaFoldDB" id="A0A918A7F3"/>